<dbReference type="AlphaFoldDB" id="A0A3M0JN32"/>
<keyword evidence="2" id="KW-1185">Reference proteome</keyword>
<dbReference type="Proteomes" id="UP000269221">
    <property type="component" value="Unassembled WGS sequence"/>
</dbReference>
<comment type="caution">
    <text evidence="1">The sequence shown here is derived from an EMBL/GenBank/DDBJ whole genome shotgun (WGS) entry which is preliminary data.</text>
</comment>
<accession>A0A3M0JN32</accession>
<gene>
    <name evidence="1" type="ORF">DUI87_21288</name>
</gene>
<evidence type="ECO:0000313" key="1">
    <source>
        <dbReference type="EMBL" id="RMC02125.1"/>
    </source>
</evidence>
<name>A0A3M0JN32_HIRRU</name>
<proteinExistence type="predicted"/>
<sequence>MSTSLIKCKQEISVPSSVVSQRKEDFPEETVSSLLDRLFPKTSTSEILRQLKTDFQSGGHRENYFSDTGQNGKEMHGNFEAATVPGFFLGMGALDFAGGCPGEALGRTVSMVPPATNPKALTRDLCGAAWKRKRSQALCGIEQTSVSLYDQFLTEPSPLAKEYSQTNQAPGDETYSRLPVTIAIGSDMKDLQHRVVVVVEEEELAYEFQRRRIHLQEANLINELRTAGQDS</sequence>
<dbReference type="EMBL" id="QRBI01000134">
    <property type="protein sequence ID" value="RMC02125.1"/>
    <property type="molecule type" value="Genomic_DNA"/>
</dbReference>
<reference evidence="1 2" key="1">
    <citation type="submission" date="2018-07" db="EMBL/GenBank/DDBJ databases">
        <title>A high quality draft genome assembly of the barn swallow (H. rustica rustica).</title>
        <authorList>
            <person name="Formenti G."/>
            <person name="Chiara M."/>
            <person name="Poveda L."/>
            <person name="Francoijs K.-J."/>
            <person name="Bonisoli-Alquati A."/>
            <person name="Canova L."/>
            <person name="Gianfranceschi L."/>
            <person name="Horner D.S."/>
            <person name="Saino N."/>
        </authorList>
    </citation>
    <scope>NUCLEOTIDE SEQUENCE [LARGE SCALE GENOMIC DNA]</scope>
    <source>
        <strain evidence="1">Chelidonia</strain>
        <tissue evidence="1">Blood</tissue>
    </source>
</reference>
<evidence type="ECO:0000313" key="2">
    <source>
        <dbReference type="Proteomes" id="UP000269221"/>
    </source>
</evidence>
<organism evidence="1 2">
    <name type="scientific">Hirundo rustica rustica</name>
    <dbReference type="NCBI Taxonomy" id="333673"/>
    <lineage>
        <taxon>Eukaryota</taxon>
        <taxon>Metazoa</taxon>
        <taxon>Chordata</taxon>
        <taxon>Craniata</taxon>
        <taxon>Vertebrata</taxon>
        <taxon>Euteleostomi</taxon>
        <taxon>Archelosauria</taxon>
        <taxon>Archosauria</taxon>
        <taxon>Dinosauria</taxon>
        <taxon>Saurischia</taxon>
        <taxon>Theropoda</taxon>
        <taxon>Coelurosauria</taxon>
        <taxon>Aves</taxon>
        <taxon>Neognathae</taxon>
        <taxon>Neoaves</taxon>
        <taxon>Telluraves</taxon>
        <taxon>Australaves</taxon>
        <taxon>Passeriformes</taxon>
        <taxon>Sylvioidea</taxon>
        <taxon>Hirundinidae</taxon>
        <taxon>Hirundo</taxon>
    </lineage>
</organism>
<protein>
    <submittedName>
        <fullName evidence="1">Uncharacterized protein</fullName>
    </submittedName>
</protein>